<proteinExistence type="predicted"/>
<protein>
    <submittedName>
        <fullName evidence="2">Uncharacterized protein</fullName>
    </submittedName>
</protein>
<dbReference type="OrthoDB" id="6122799at2759"/>
<sequence>MDCEKMDSSNTLSEIGRSVTDLKEKREPMPLGKVSTSSTGNISIKQYLCVRDSLPKSSLTKTILYDNVIEDRYLELNLSKLSLRRNRTSLYQDINKRAFKADQKRKHEDWRNRHEVAMSSISLPIIQQTKCLDFPCFQHSRTIFGLPVASRSHNQQISPLLKVRRQETAVRFKTDEQDASKPEDTRHCKKRDLNGPKVCLKDPRFKGLHSNLQKVILKKWDPMENMMPKSRFAKFAERLKSKKNSRKVVVATRNSALKFSYIWEGSWALEG</sequence>
<dbReference type="CTD" id="20249035"/>
<dbReference type="HOGENOM" id="CLU_1027746_0_0_1"/>
<organism evidence="2 3">
    <name type="scientific">Lottia gigantea</name>
    <name type="common">Giant owl limpet</name>
    <dbReference type="NCBI Taxonomy" id="225164"/>
    <lineage>
        <taxon>Eukaryota</taxon>
        <taxon>Metazoa</taxon>
        <taxon>Spiralia</taxon>
        <taxon>Lophotrochozoa</taxon>
        <taxon>Mollusca</taxon>
        <taxon>Gastropoda</taxon>
        <taxon>Patellogastropoda</taxon>
        <taxon>Lottioidea</taxon>
        <taxon>Lottiidae</taxon>
        <taxon>Lottia</taxon>
    </lineage>
</organism>
<reference evidence="2 3" key="1">
    <citation type="journal article" date="2013" name="Nature">
        <title>Insights into bilaterian evolution from three spiralian genomes.</title>
        <authorList>
            <person name="Simakov O."/>
            <person name="Marletaz F."/>
            <person name="Cho S.J."/>
            <person name="Edsinger-Gonzales E."/>
            <person name="Havlak P."/>
            <person name="Hellsten U."/>
            <person name="Kuo D.H."/>
            <person name="Larsson T."/>
            <person name="Lv J."/>
            <person name="Arendt D."/>
            <person name="Savage R."/>
            <person name="Osoegawa K."/>
            <person name="de Jong P."/>
            <person name="Grimwood J."/>
            <person name="Chapman J.A."/>
            <person name="Shapiro H."/>
            <person name="Aerts A."/>
            <person name="Otillar R.P."/>
            <person name="Terry A.Y."/>
            <person name="Boore J.L."/>
            <person name="Grigoriev I.V."/>
            <person name="Lindberg D.R."/>
            <person name="Seaver E.C."/>
            <person name="Weisblat D.A."/>
            <person name="Putnam N.H."/>
            <person name="Rokhsar D.S."/>
        </authorList>
    </citation>
    <scope>NUCLEOTIDE SEQUENCE [LARGE SCALE GENOMIC DNA]</scope>
</reference>
<feature type="region of interest" description="Disordered" evidence="1">
    <location>
        <begin position="1"/>
        <end position="37"/>
    </location>
</feature>
<dbReference type="GeneID" id="20249035"/>
<dbReference type="EMBL" id="KB201931">
    <property type="protein sequence ID" value="ESO93329.1"/>
    <property type="molecule type" value="Genomic_DNA"/>
</dbReference>
<dbReference type="OMA" id="YHTILHE"/>
<name>V4BWA3_LOTGI</name>
<evidence type="ECO:0000313" key="3">
    <source>
        <dbReference type="Proteomes" id="UP000030746"/>
    </source>
</evidence>
<evidence type="ECO:0000313" key="2">
    <source>
        <dbReference type="EMBL" id="ESO93329.1"/>
    </source>
</evidence>
<evidence type="ECO:0000256" key="1">
    <source>
        <dbReference type="SAM" id="MobiDB-lite"/>
    </source>
</evidence>
<dbReference type="KEGG" id="lgi:LOTGIDRAFT_232747"/>
<dbReference type="Proteomes" id="UP000030746">
    <property type="component" value="Unassembled WGS sequence"/>
</dbReference>
<keyword evidence="3" id="KW-1185">Reference proteome</keyword>
<dbReference type="AlphaFoldDB" id="V4BWA3"/>
<dbReference type="RefSeq" id="XP_009056024.1">
    <property type="nucleotide sequence ID" value="XM_009057776.1"/>
</dbReference>
<gene>
    <name evidence="2" type="ORF">LOTGIDRAFT_232747</name>
</gene>
<accession>V4BWA3</accession>